<keyword evidence="2" id="KW-1185">Reference proteome</keyword>
<evidence type="ECO:0000313" key="3">
    <source>
        <dbReference type="RefSeq" id="XP_018022267.1"/>
    </source>
</evidence>
<feature type="compositionally biased region" description="Basic and acidic residues" evidence="1">
    <location>
        <begin position="525"/>
        <end position="547"/>
    </location>
</feature>
<feature type="compositionally biased region" description="Basic residues" evidence="1">
    <location>
        <begin position="382"/>
        <end position="392"/>
    </location>
</feature>
<feature type="non-terminal residue" evidence="3">
    <location>
        <position position="592"/>
    </location>
</feature>
<dbReference type="GeneID" id="108678374"/>
<name>A0A8B7P8Y0_HYAAZ</name>
<dbReference type="RefSeq" id="XP_018022267.1">
    <property type="nucleotide sequence ID" value="XM_018166778.1"/>
</dbReference>
<feature type="compositionally biased region" description="Basic and acidic residues" evidence="1">
    <location>
        <begin position="346"/>
        <end position="362"/>
    </location>
</feature>
<feature type="region of interest" description="Disordered" evidence="1">
    <location>
        <begin position="495"/>
        <end position="592"/>
    </location>
</feature>
<feature type="compositionally biased region" description="Basic and acidic residues" evidence="1">
    <location>
        <begin position="307"/>
        <end position="333"/>
    </location>
</feature>
<organism evidence="2 3">
    <name type="scientific">Hyalella azteca</name>
    <name type="common">Amphipod</name>
    <dbReference type="NCBI Taxonomy" id="294128"/>
    <lineage>
        <taxon>Eukaryota</taxon>
        <taxon>Metazoa</taxon>
        <taxon>Ecdysozoa</taxon>
        <taxon>Arthropoda</taxon>
        <taxon>Crustacea</taxon>
        <taxon>Multicrustacea</taxon>
        <taxon>Malacostraca</taxon>
        <taxon>Eumalacostraca</taxon>
        <taxon>Peracarida</taxon>
        <taxon>Amphipoda</taxon>
        <taxon>Senticaudata</taxon>
        <taxon>Talitrida</taxon>
        <taxon>Talitroidea</taxon>
        <taxon>Hyalellidae</taxon>
        <taxon>Hyalella</taxon>
    </lineage>
</organism>
<dbReference type="AlphaFoldDB" id="A0A8B7P8Y0"/>
<reference evidence="3" key="1">
    <citation type="submission" date="2025-08" db="UniProtKB">
        <authorList>
            <consortium name="RefSeq"/>
        </authorList>
    </citation>
    <scope>IDENTIFICATION</scope>
</reference>
<feature type="compositionally biased region" description="Basic and acidic residues" evidence="1">
    <location>
        <begin position="92"/>
        <end position="142"/>
    </location>
</feature>
<proteinExistence type="predicted"/>
<evidence type="ECO:0000313" key="2">
    <source>
        <dbReference type="Proteomes" id="UP000694843"/>
    </source>
</evidence>
<gene>
    <name evidence="3" type="primary">LOC108678374</name>
</gene>
<feature type="compositionally biased region" description="Polar residues" evidence="1">
    <location>
        <begin position="55"/>
        <end position="70"/>
    </location>
</feature>
<feature type="compositionally biased region" description="Basic and acidic residues" evidence="1">
    <location>
        <begin position="565"/>
        <end position="592"/>
    </location>
</feature>
<sequence>MFNISRSRSTFNTLATVECIDSAKSPDQFTDLAPAPVELMQEKLVGIGVPREKTSNSVISDPVLQSSNEHVTAGEDSHKKNMATKNVAEPSDSDKTSSQKYQGVEKESLEVRNDENKLKENEGQSKNRNAEKDVKQDGEYQSHKSMYRHSKEDGKKYEEVGRKTGSEKTEKERQIKFDRVDNRKSEEGGRRKPIEKGMKKLDEVDHKKSGELVCKKTDVKRCTKSEDGRRHGNSDEKSRTKPYERGQKNRDERRNKNHDERGHKNNDERSKAKLPSQEKTLENLDKPDKKARDTVSDTIASGKMVLGRKEPTDDLSDDKNENGKNLLRSERVRSKSRSNSQGENRLSTRMDRKPRDAWNRRLPERRKRSSEVDSPASENRMRLHSRSPRRSGHFPSDRNRRSPPFRHRSSDSHILKRECNSPENSRLHDRRINNPEAPYHESKIYPRNLGTRPPDCRDGLFSRTFAAGNEHRFSSVHSLPNSGIPPLFPRNTSIHHEHGIHGHMSPPWVPSRGNTRSPDRYFSQSERHRSPLRRTPDRLRRTPDRFRRMPGSLRRTPDQFGRTPDQLRRTPDQFRRTPDQFRRTPDQFRRTP</sequence>
<dbReference type="KEGG" id="hazt:108678374"/>
<feature type="compositionally biased region" description="Basic and acidic residues" evidence="1">
    <location>
        <begin position="279"/>
        <end position="295"/>
    </location>
</feature>
<evidence type="ECO:0000256" key="1">
    <source>
        <dbReference type="SAM" id="MobiDB-lite"/>
    </source>
</evidence>
<dbReference type="Proteomes" id="UP000694843">
    <property type="component" value="Unplaced"/>
</dbReference>
<feature type="compositionally biased region" description="Basic and acidic residues" evidence="1">
    <location>
        <begin position="149"/>
        <end position="271"/>
    </location>
</feature>
<protein>
    <submittedName>
        <fullName evidence="3">Uncharacterized protein LOC108678374</fullName>
    </submittedName>
</protein>
<feature type="region of interest" description="Disordered" evidence="1">
    <location>
        <begin position="50"/>
        <end position="453"/>
    </location>
</feature>
<accession>A0A8B7P8Y0</accession>
<feature type="compositionally biased region" description="Basic and acidic residues" evidence="1">
    <location>
        <begin position="408"/>
        <end position="444"/>
    </location>
</feature>